<evidence type="ECO:0000256" key="3">
    <source>
        <dbReference type="ARBA" id="ARBA00048267"/>
    </source>
</evidence>
<gene>
    <name evidence="7" type="primary">cheB_3</name>
    <name evidence="7" type="ORF">Val02_20320</name>
</gene>
<dbReference type="Pfam" id="PF01339">
    <property type="entry name" value="CheB_methylest"/>
    <property type="match status" value="1"/>
</dbReference>
<dbReference type="InterPro" id="IPR011247">
    <property type="entry name" value="Chemotax_prot-Glu_Me-esterase"/>
</dbReference>
<dbReference type="EC" id="3.1.1.61" evidence="2"/>
<evidence type="ECO:0000313" key="7">
    <source>
        <dbReference type="EMBL" id="GIJ45146.1"/>
    </source>
</evidence>
<evidence type="ECO:0000256" key="1">
    <source>
        <dbReference type="ARBA" id="ARBA00022801"/>
    </source>
</evidence>
<dbReference type="GO" id="GO:0000156">
    <property type="term" value="F:phosphorelay response regulator activity"/>
    <property type="evidence" value="ECO:0007669"/>
    <property type="project" value="InterPro"/>
</dbReference>
<dbReference type="Gene3D" id="3.40.50.180">
    <property type="entry name" value="Methylesterase CheB, C-terminal domain"/>
    <property type="match status" value="1"/>
</dbReference>
<dbReference type="PANTHER" id="PTHR42872">
    <property type="entry name" value="PROTEIN-GLUTAMATE METHYLESTERASE/PROTEIN-GLUTAMINE GLUTAMINASE"/>
    <property type="match status" value="1"/>
</dbReference>
<protein>
    <recommendedName>
        <fullName evidence="2">protein-glutamate methylesterase</fullName>
        <ecNumber evidence="2">3.1.1.61</ecNumber>
    </recommendedName>
</protein>
<dbReference type="PANTHER" id="PTHR42872:SF6">
    <property type="entry name" value="PROTEIN-GLUTAMATE METHYLESTERASE_PROTEIN-GLUTAMINE GLUTAMINASE"/>
    <property type="match status" value="1"/>
</dbReference>
<feature type="domain" description="CheB-type methylesterase" evidence="6">
    <location>
        <begin position="1"/>
        <end position="184"/>
    </location>
</feature>
<evidence type="ECO:0000256" key="5">
    <source>
        <dbReference type="SAM" id="MobiDB-lite"/>
    </source>
</evidence>
<dbReference type="PROSITE" id="PS50122">
    <property type="entry name" value="CHEB"/>
    <property type="match status" value="1"/>
</dbReference>
<feature type="active site" evidence="4">
    <location>
        <position position="126"/>
    </location>
</feature>
<name>A0A8J4DPP8_9ACTN</name>
<dbReference type="Proteomes" id="UP000619260">
    <property type="component" value="Unassembled WGS sequence"/>
</dbReference>
<sequence>MVIGGSAGSHAALQALVAGLPADLAATVLVTVHLAPEGGSTIAAMLDRIGGLPAVPAVDGERARPAHIHTAVPDRHLLITADDTLRLGRGPRQNLVRPAVDATFRTAARWCGPRVIGVVLSGSLDDGASGLASIVEHGGVALVQRPDDAKFAGMPSAALKVVPEATALPADDLGRAITALVGRDGPRPPTELRDSLLWETDMLAYGHSANDRPGEPVALGCPECGGGMYRFRTGFADHYVCHVGHSFSPQALLSARSENVEAALWTAISALQEQATVLRQMARYAGDRGDDDERRRHEKEAQSARHAGEVLRRHLTGGS</sequence>
<dbReference type="InterPro" id="IPR000673">
    <property type="entry name" value="Sig_transdc_resp-reg_Me-estase"/>
</dbReference>
<feature type="active site" evidence="4">
    <location>
        <position position="33"/>
    </location>
</feature>
<keyword evidence="4" id="KW-0145">Chemotaxis</keyword>
<dbReference type="CDD" id="cd16433">
    <property type="entry name" value="CheB"/>
    <property type="match status" value="1"/>
</dbReference>
<dbReference type="GO" id="GO:0005737">
    <property type="term" value="C:cytoplasm"/>
    <property type="evidence" value="ECO:0007669"/>
    <property type="project" value="InterPro"/>
</dbReference>
<organism evidence="7 8">
    <name type="scientific">Virgisporangium aliadipatigenens</name>
    <dbReference type="NCBI Taxonomy" id="741659"/>
    <lineage>
        <taxon>Bacteria</taxon>
        <taxon>Bacillati</taxon>
        <taxon>Actinomycetota</taxon>
        <taxon>Actinomycetes</taxon>
        <taxon>Micromonosporales</taxon>
        <taxon>Micromonosporaceae</taxon>
        <taxon>Virgisporangium</taxon>
    </lineage>
</organism>
<dbReference type="EMBL" id="BOPF01000006">
    <property type="protein sequence ID" value="GIJ45146.1"/>
    <property type="molecule type" value="Genomic_DNA"/>
</dbReference>
<keyword evidence="8" id="KW-1185">Reference proteome</keyword>
<feature type="region of interest" description="Disordered" evidence="5">
    <location>
        <begin position="286"/>
        <end position="319"/>
    </location>
</feature>
<dbReference type="SUPFAM" id="SSF52738">
    <property type="entry name" value="Methylesterase CheB, C-terminal domain"/>
    <property type="match status" value="1"/>
</dbReference>
<dbReference type="GO" id="GO:0006935">
    <property type="term" value="P:chemotaxis"/>
    <property type="evidence" value="ECO:0007669"/>
    <property type="project" value="UniProtKB-UniRule"/>
</dbReference>
<evidence type="ECO:0000259" key="6">
    <source>
        <dbReference type="PROSITE" id="PS50122"/>
    </source>
</evidence>
<evidence type="ECO:0000256" key="2">
    <source>
        <dbReference type="ARBA" id="ARBA00039140"/>
    </source>
</evidence>
<accession>A0A8J4DPP8</accession>
<dbReference type="AlphaFoldDB" id="A0A8J4DPP8"/>
<dbReference type="InterPro" id="IPR035909">
    <property type="entry name" value="CheB_C"/>
</dbReference>
<evidence type="ECO:0000313" key="8">
    <source>
        <dbReference type="Proteomes" id="UP000619260"/>
    </source>
</evidence>
<feature type="compositionally biased region" description="Basic and acidic residues" evidence="5">
    <location>
        <begin position="286"/>
        <end position="312"/>
    </location>
</feature>
<evidence type="ECO:0000256" key="4">
    <source>
        <dbReference type="PROSITE-ProRule" id="PRU00050"/>
    </source>
</evidence>
<comment type="caution">
    <text evidence="7">The sequence shown here is derived from an EMBL/GenBank/DDBJ whole genome shotgun (WGS) entry which is preliminary data.</text>
</comment>
<reference evidence="7" key="1">
    <citation type="submission" date="2021-01" db="EMBL/GenBank/DDBJ databases">
        <title>Whole genome shotgun sequence of Virgisporangium aliadipatigenens NBRC 105644.</title>
        <authorList>
            <person name="Komaki H."/>
            <person name="Tamura T."/>
        </authorList>
    </citation>
    <scope>NUCLEOTIDE SEQUENCE</scope>
    <source>
        <strain evidence="7">NBRC 105644</strain>
    </source>
</reference>
<feature type="active site" evidence="4">
    <location>
        <position position="6"/>
    </location>
</feature>
<dbReference type="PIRSF" id="PIRSF036461">
    <property type="entry name" value="Chmtx_methlestr"/>
    <property type="match status" value="1"/>
</dbReference>
<keyword evidence="1 4" id="KW-0378">Hydrolase</keyword>
<comment type="catalytic activity">
    <reaction evidence="3">
        <text>[protein]-L-glutamate 5-O-methyl ester + H2O = L-glutamyl-[protein] + methanol + H(+)</text>
        <dbReference type="Rhea" id="RHEA:23236"/>
        <dbReference type="Rhea" id="RHEA-COMP:10208"/>
        <dbReference type="Rhea" id="RHEA-COMP:10311"/>
        <dbReference type="ChEBI" id="CHEBI:15377"/>
        <dbReference type="ChEBI" id="CHEBI:15378"/>
        <dbReference type="ChEBI" id="CHEBI:17790"/>
        <dbReference type="ChEBI" id="CHEBI:29973"/>
        <dbReference type="ChEBI" id="CHEBI:82795"/>
        <dbReference type="EC" id="3.1.1.61"/>
    </reaction>
</comment>
<proteinExistence type="predicted"/>
<dbReference type="GO" id="GO:0008984">
    <property type="term" value="F:protein-glutamate methylesterase activity"/>
    <property type="evidence" value="ECO:0007669"/>
    <property type="project" value="UniProtKB-EC"/>
</dbReference>